<dbReference type="GO" id="GO:0005801">
    <property type="term" value="C:cis-Golgi network"/>
    <property type="evidence" value="ECO:0007669"/>
    <property type="project" value="InterPro"/>
</dbReference>
<dbReference type="GO" id="GO:0000139">
    <property type="term" value="C:Golgi membrane"/>
    <property type="evidence" value="ECO:0007669"/>
    <property type="project" value="UniProtKB-SubCell"/>
</dbReference>
<dbReference type="PANTHER" id="PTHR13302">
    <property type="entry name" value="CONSERVED OLIGOMERIC GOLGI COMPLEX COMPONENT 3"/>
    <property type="match status" value="1"/>
</dbReference>
<gene>
    <name evidence="12" type="ORF">QG37_03461</name>
</gene>
<dbReference type="InterPro" id="IPR048685">
    <property type="entry name" value="COG3_C"/>
</dbReference>
<feature type="region of interest" description="Disordered" evidence="9">
    <location>
        <begin position="1"/>
        <end position="60"/>
    </location>
</feature>
<dbReference type="InterPro" id="IPR048320">
    <property type="entry name" value="COG3_N"/>
</dbReference>
<dbReference type="GO" id="GO:0006914">
    <property type="term" value="P:autophagy"/>
    <property type="evidence" value="ECO:0007669"/>
    <property type="project" value="TreeGrafter"/>
</dbReference>
<dbReference type="InterPro" id="IPR007265">
    <property type="entry name" value="COG_su3"/>
</dbReference>
<dbReference type="VEuPathDB" id="FungiDB:B9J08_001586"/>
<dbReference type="VEuPathDB" id="FungiDB:QG37_03461"/>
<evidence type="ECO:0000256" key="1">
    <source>
        <dbReference type="ARBA" id="ARBA00004395"/>
    </source>
</evidence>
<comment type="subcellular location">
    <subcellularLocation>
        <location evidence="1">Golgi apparatus membrane</location>
        <topology evidence="1">Peripheral membrane protein</topology>
    </subcellularLocation>
</comment>
<evidence type="ECO:0000256" key="5">
    <source>
        <dbReference type="ARBA" id="ARBA00022927"/>
    </source>
</evidence>
<accession>A0A0L0NZU7</accession>
<evidence type="ECO:0000256" key="6">
    <source>
        <dbReference type="ARBA" id="ARBA00023034"/>
    </source>
</evidence>
<keyword evidence="6" id="KW-0333">Golgi apparatus</keyword>
<keyword evidence="7" id="KW-0472">Membrane</keyword>
<dbReference type="VEuPathDB" id="FungiDB:CJI97_001724"/>
<evidence type="ECO:0000256" key="3">
    <source>
        <dbReference type="ARBA" id="ARBA00020976"/>
    </source>
</evidence>
<keyword evidence="5" id="KW-0653">Protein transport</keyword>
<dbReference type="Pfam" id="PF20671">
    <property type="entry name" value="COG3_C"/>
    <property type="match status" value="1"/>
</dbReference>
<dbReference type="VEuPathDB" id="FungiDB:CJJ09_001896"/>
<evidence type="ECO:0000256" key="4">
    <source>
        <dbReference type="ARBA" id="ARBA00022448"/>
    </source>
</evidence>
<feature type="domain" description="Conserved oligomeric Golgi complex subunit 3 N-terminal" evidence="10">
    <location>
        <begin position="122"/>
        <end position="264"/>
    </location>
</feature>
<evidence type="ECO:0000256" key="7">
    <source>
        <dbReference type="ARBA" id="ARBA00023136"/>
    </source>
</evidence>
<comment type="caution">
    <text evidence="12">The sequence shown here is derived from an EMBL/GenBank/DDBJ whole genome shotgun (WGS) entry which is preliminary data.</text>
</comment>
<dbReference type="VEuPathDB" id="FungiDB:CJI96_0000053"/>
<feature type="compositionally biased region" description="Polar residues" evidence="9">
    <location>
        <begin position="47"/>
        <end position="60"/>
    </location>
</feature>
<comment type="similarity">
    <text evidence="2">Belongs to the COG3 family.</text>
</comment>
<protein>
    <recommendedName>
        <fullName evidence="3">Conserved oligomeric Golgi complex subunit 3</fullName>
    </recommendedName>
    <alternativeName>
        <fullName evidence="8">Component of oligomeric Golgi complex 3</fullName>
    </alternativeName>
</protein>
<dbReference type="Pfam" id="PF04136">
    <property type="entry name" value="COG3_N"/>
    <property type="match status" value="1"/>
</dbReference>
<evidence type="ECO:0000259" key="11">
    <source>
        <dbReference type="Pfam" id="PF20671"/>
    </source>
</evidence>
<dbReference type="GO" id="GO:0017119">
    <property type="term" value="C:Golgi transport complex"/>
    <property type="evidence" value="ECO:0007669"/>
    <property type="project" value="TreeGrafter"/>
</dbReference>
<evidence type="ECO:0000313" key="12">
    <source>
        <dbReference type="EMBL" id="KND99666.1"/>
    </source>
</evidence>
<dbReference type="GO" id="GO:0007030">
    <property type="term" value="P:Golgi organization"/>
    <property type="evidence" value="ECO:0007669"/>
    <property type="project" value="TreeGrafter"/>
</dbReference>
<evidence type="ECO:0000313" key="13">
    <source>
        <dbReference type="Proteomes" id="UP000037122"/>
    </source>
</evidence>
<keyword evidence="4" id="KW-0813">Transport</keyword>
<dbReference type="Proteomes" id="UP000037122">
    <property type="component" value="Unassembled WGS sequence"/>
</dbReference>
<evidence type="ECO:0000256" key="9">
    <source>
        <dbReference type="SAM" id="MobiDB-lite"/>
    </source>
</evidence>
<name>A0A0L0NZU7_CANAR</name>
<evidence type="ECO:0000256" key="8">
    <source>
        <dbReference type="ARBA" id="ARBA00031339"/>
    </source>
</evidence>
<evidence type="ECO:0000259" key="10">
    <source>
        <dbReference type="Pfam" id="PF04136"/>
    </source>
</evidence>
<proteinExistence type="inferred from homology"/>
<sequence length="808" mass="92880">MARGRSKSLVKQVASEVPAYTRNSDDNESTDSRSIHNPTLPKGQSHHVVNTSPERGRSKSFNVGVNVKEAVAQVMPTYPFTDDEKDQLWMKCLDTFNYNAVLDSHHIDNVNDYSDDLVLSFQTDCNMNVSHIESLMRENEFMISSLNDLRLRYDKVSRETSDFATQATELLLKQNELVAKAQQMEHVLKIFEPLERMSKKLVSSGNSIVRTGRINTMLVQLQECLEFLESHNNYKDSEVYIIRYRQCMTRGLTLVRNFLIENIKKKGDEAVSKIQNSNLKSLSWDIILYSEFASELSKEPEVSSFPTLIRQIVQQSSSHKEYQGLVIDVLSQYFNSRKQLVYRSIDQNKPLGDLEGLILHCQKTISWFKKALEKEYNLFIKYFPFELWDADLQLLFTAELSSFYKDLLEPLYDDVRNRVLREQNIGELCKLTNLLTAYFEFDDDTSVASTVIDAKIEYGELFEPMLSISQSRLIFRIQNYIDNKLTKYKPKAEDLRLGRRRSSGKQRGRDDSIFDEFEDNLFPEAYTPVGKALTILSNIYDLISSIVFDDMAHYIVHSCIGMLKNSALPLAKSHLGSSDAKLFYFKNLMILRTQLNNFDTQYVRNETSLDFTSGITELIKTLRSGELRVKVNEIGGLFELVRKSAPQVINNLIDANRETETELSNIVTEWVTETANTICGSLMDEKLSLKDALVTFNDAIIMQLPKIHSQVKAFVDENDIIKFLVDQVSKVIFSTYEQFYSGLEQKVMTNKIKPEDMSDVMEPDAFFNFLNDTISGIFQAEEDEHITLNDNILDELEESPDKLVDEKA</sequence>
<reference evidence="13" key="1">
    <citation type="journal article" date="2015" name="BMC Genomics">
        <title>Draft genome of a commonly misdiagnosed multidrug resistant pathogen Candida auris.</title>
        <authorList>
            <person name="Chatterjee S."/>
            <person name="Alampalli S.V."/>
            <person name="Nageshan R.K."/>
            <person name="Chettiar S.T."/>
            <person name="Joshi S."/>
            <person name="Tatu U.S."/>
        </authorList>
    </citation>
    <scope>NUCLEOTIDE SEQUENCE [LARGE SCALE GENOMIC DNA]</scope>
    <source>
        <strain evidence="13">6684</strain>
    </source>
</reference>
<feature type="domain" description="Conserved oligomeric Golgi complex subunit 3 C-terminal" evidence="11">
    <location>
        <begin position="286"/>
        <end position="612"/>
    </location>
</feature>
<dbReference type="GO" id="GO:0032258">
    <property type="term" value="P:cytoplasm to vacuole targeting by the Cvt pathway"/>
    <property type="evidence" value="ECO:0007669"/>
    <property type="project" value="TreeGrafter"/>
</dbReference>
<dbReference type="AlphaFoldDB" id="A0A0L0NZU7"/>
<organism evidence="12 13">
    <name type="scientific">Candidozyma auris</name>
    <name type="common">Yeast</name>
    <name type="synonym">Candida auris</name>
    <dbReference type="NCBI Taxonomy" id="498019"/>
    <lineage>
        <taxon>Eukaryota</taxon>
        <taxon>Fungi</taxon>
        <taxon>Dikarya</taxon>
        <taxon>Ascomycota</taxon>
        <taxon>Saccharomycotina</taxon>
        <taxon>Pichiomycetes</taxon>
        <taxon>Metschnikowiaceae</taxon>
        <taxon>Candidozyma</taxon>
    </lineage>
</organism>
<dbReference type="EMBL" id="LGST01000022">
    <property type="protein sequence ID" value="KND99666.1"/>
    <property type="molecule type" value="Genomic_DNA"/>
</dbReference>
<dbReference type="VEuPathDB" id="FungiDB:CJJ07_000117"/>
<dbReference type="PANTHER" id="PTHR13302:SF8">
    <property type="entry name" value="CONSERVED OLIGOMERIC GOLGI COMPLEX SUBUNIT 3"/>
    <property type="match status" value="1"/>
</dbReference>
<dbReference type="VEuPathDB" id="FungiDB:CJJ09_001897"/>
<dbReference type="GO" id="GO:0006891">
    <property type="term" value="P:intra-Golgi vesicle-mediated transport"/>
    <property type="evidence" value="ECO:0007669"/>
    <property type="project" value="TreeGrafter"/>
</dbReference>
<evidence type="ECO:0000256" key="2">
    <source>
        <dbReference type="ARBA" id="ARBA00009936"/>
    </source>
</evidence>